<gene>
    <name evidence="2" type="ORF">LC087_06385</name>
</gene>
<dbReference type="Proteomes" id="UP001197974">
    <property type="component" value="Chromosome"/>
</dbReference>
<keyword evidence="1" id="KW-0472">Membrane</keyword>
<dbReference type="InterPro" id="IPR035281">
    <property type="entry name" value="DUF5359"/>
</dbReference>
<evidence type="ECO:0000256" key="1">
    <source>
        <dbReference type="SAM" id="Phobius"/>
    </source>
</evidence>
<feature type="transmembrane region" description="Helical" evidence="1">
    <location>
        <begin position="7"/>
        <end position="26"/>
    </location>
</feature>
<dbReference type="EMBL" id="CP129013">
    <property type="protein sequence ID" value="WLR43754.1"/>
    <property type="molecule type" value="Genomic_DNA"/>
</dbReference>
<evidence type="ECO:0000313" key="2">
    <source>
        <dbReference type="EMBL" id="WLR43754.1"/>
    </source>
</evidence>
<dbReference type="Pfam" id="PF17313">
    <property type="entry name" value="DUF5359"/>
    <property type="match status" value="1"/>
</dbReference>
<sequence length="61" mass="7247">MKQFERILLKLAFLHLILVIIVQFIFQFPAVSPYMSKVFLYEGIVNQEQIEKVEVNKYIGE</sequence>
<evidence type="ECO:0000313" key="3">
    <source>
        <dbReference type="Proteomes" id="UP001197974"/>
    </source>
</evidence>
<dbReference type="RefSeq" id="WP_306020373.1">
    <property type="nucleotide sequence ID" value="NZ_CP129013.1"/>
</dbReference>
<keyword evidence="1" id="KW-1133">Transmembrane helix</keyword>
<reference evidence="2 3" key="1">
    <citation type="submission" date="2023-06" db="EMBL/GenBank/DDBJ databases">
        <title>Five Gram-positive bacteria isolated from mangrove sediments in Shenzhen, Guangdong, China.</title>
        <authorList>
            <person name="Yu S."/>
            <person name="Zheng W."/>
            <person name="Huang Y."/>
        </authorList>
    </citation>
    <scope>NUCLEOTIDE SEQUENCE [LARGE SCALE GENOMIC DNA]</scope>
    <source>
        <strain evidence="2 3">SaN35-3</strain>
    </source>
</reference>
<accession>A0ABY9JYA0</accession>
<name>A0ABY9JYA0_9BACI</name>
<keyword evidence="3" id="KW-1185">Reference proteome</keyword>
<protein>
    <submittedName>
        <fullName evidence="2">DUF5359 family protein</fullName>
    </submittedName>
</protein>
<keyword evidence="1" id="KW-0812">Transmembrane</keyword>
<proteinExistence type="predicted"/>
<organism evidence="2 3">
    <name type="scientific">Bacillus carboniphilus</name>
    <dbReference type="NCBI Taxonomy" id="86663"/>
    <lineage>
        <taxon>Bacteria</taxon>
        <taxon>Bacillati</taxon>
        <taxon>Bacillota</taxon>
        <taxon>Bacilli</taxon>
        <taxon>Bacillales</taxon>
        <taxon>Bacillaceae</taxon>
        <taxon>Bacillus</taxon>
    </lineage>
</organism>